<gene>
    <name evidence="6" type="ORF">RSPPHO_02727</name>
</gene>
<dbReference type="OrthoDB" id="9805730at2"/>
<evidence type="ECO:0000256" key="4">
    <source>
        <dbReference type="SAM" id="MobiDB-lite"/>
    </source>
</evidence>
<dbReference type="GO" id="GO:0003700">
    <property type="term" value="F:DNA-binding transcription factor activity"/>
    <property type="evidence" value="ECO:0007669"/>
    <property type="project" value="InterPro"/>
</dbReference>
<dbReference type="SUPFAM" id="SSF46689">
    <property type="entry name" value="Homeodomain-like"/>
    <property type="match status" value="1"/>
</dbReference>
<dbReference type="Proteomes" id="UP000033220">
    <property type="component" value="Chromosome DSM 122"/>
</dbReference>
<dbReference type="GO" id="GO:0005829">
    <property type="term" value="C:cytosol"/>
    <property type="evidence" value="ECO:0007669"/>
    <property type="project" value="TreeGrafter"/>
</dbReference>
<dbReference type="SMART" id="SM00342">
    <property type="entry name" value="HTH_ARAC"/>
    <property type="match status" value="1"/>
</dbReference>
<dbReference type="EMBL" id="HE663493">
    <property type="protein sequence ID" value="CCG09353.1"/>
    <property type="molecule type" value="Genomic_DNA"/>
</dbReference>
<sequence>MGSFCANIRQSDRAVCPATRQRNILAAAAFGVSGFISQLGGDAPAVFGLAGVPENALGQPDVALDLGAYCAMMELAAAETRHDNFGLWFGQQFQPHALGLIGDIALVSPTLGAAVENLASLFPFHQQATETRLTAHGDLLSLEYRILDGHILRRRQDAELTMGMFANVFRACLGAGWVPEEVHFEHPRPLMGEEHQKAFAAPVHFAQRTNAVVFHARDLGRRMPGGDLARLTELRARLIALTGGTGVTPFLDRVRAEIRSRLPEGAPHVEAVAAGLGVARWTLQRRLADEGFSFSALVDQVRRDLALHYVRQPHIPFSDLAFFLGYSELSAFTRAFGRWFGVSPTRLRQASQGGEAGGSLGRPASPDPSFPV</sequence>
<feature type="domain" description="HTH araC/xylS-type" evidence="5">
    <location>
        <begin position="252"/>
        <end position="350"/>
    </location>
</feature>
<evidence type="ECO:0000259" key="5">
    <source>
        <dbReference type="PROSITE" id="PS01124"/>
    </source>
</evidence>
<dbReference type="InterPro" id="IPR032687">
    <property type="entry name" value="AraC-type_N"/>
</dbReference>
<dbReference type="STRING" id="1150469.RSPPHO_02727"/>
<dbReference type="Pfam" id="PF12833">
    <property type="entry name" value="HTH_18"/>
    <property type="match status" value="1"/>
</dbReference>
<keyword evidence="2" id="KW-0238">DNA-binding</keyword>
<organism evidence="6 7">
    <name type="scientific">Pararhodospirillum photometricum DSM 122</name>
    <dbReference type="NCBI Taxonomy" id="1150469"/>
    <lineage>
        <taxon>Bacteria</taxon>
        <taxon>Pseudomonadati</taxon>
        <taxon>Pseudomonadota</taxon>
        <taxon>Alphaproteobacteria</taxon>
        <taxon>Rhodospirillales</taxon>
        <taxon>Rhodospirillaceae</taxon>
        <taxon>Pararhodospirillum</taxon>
    </lineage>
</organism>
<proteinExistence type="predicted"/>
<dbReference type="HOGENOM" id="CLU_047522_1_2_5"/>
<dbReference type="InterPro" id="IPR018060">
    <property type="entry name" value="HTH_AraC"/>
</dbReference>
<dbReference type="Pfam" id="PF12625">
    <property type="entry name" value="Arabinose_bd"/>
    <property type="match status" value="1"/>
</dbReference>
<evidence type="ECO:0000313" key="6">
    <source>
        <dbReference type="EMBL" id="CCG09353.1"/>
    </source>
</evidence>
<evidence type="ECO:0000256" key="3">
    <source>
        <dbReference type="ARBA" id="ARBA00023163"/>
    </source>
</evidence>
<dbReference type="GO" id="GO:0000976">
    <property type="term" value="F:transcription cis-regulatory region binding"/>
    <property type="evidence" value="ECO:0007669"/>
    <property type="project" value="TreeGrafter"/>
</dbReference>
<dbReference type="KEGG" id="rpm:RSPPHO_02727"/>
<evidence type="ECO:0000256" key="2">
    <source>
        <dbReference type="ARBA" id="ARBA00023125"/>
    </source>
</evidence>
<dbReference type="PANTHER" id="PTHR47894:SF4">
    <property type="entry name" value="HTH-TYPE TRANSCRIPTIONAL REGULATOR GADX"/>
    <property type="match status" value="1"/>
</dbReference>
<dbReference type="InterPro" id="IPR009057">
    <property type="entry name" value="Homeodomain-like_sf"/>
</dbReference>
<dbReference type="PANTHER" id="PTHR47894">
    <property type="entry name" value="HTH-TYPE TRANSCRIPTIONAL REGULATOR GADX"/>
    <property type="match status" value="1"/>
</dbReference>
<feature type="region of interest" description="Disordered" evidence="4">
    <location>
        <begin position="350"/>
        <end position="372"/>
    </location>
</feature>
<evidence type="ECO:0000256" key="1">
    <source>
        <dbReference type="ARBA" id="ARBA00023015"/>
    </source>
</evidence>
<dbReference type="Gene3D" id="1.10.10.60">
    <property type="entry name" value="Homeodomain-like"/>
    <property type="match status" value="1"/>
</dbReference>
<reference evidence="6 7" key="1">
    <citation type="submission" date="2012-02" db="EMBL/GenBank/DDBJ databases">
        <title>Shotgun genome sequence of Phaeospirillum photometricum DSM 122.</title>
        <authorList>
            <person name="Duquesne K."/>
            <person name="Sturgis J."/>
        </authorList>
    </citation>
    <scope>NUCLEOTIDE SEQUENCE [LARGE SCALE GENOMIC DNA]</scope>
    <source>
        <strain evidence="7">DSM122</strain>
    </source>
</reference>
<protein>
    <submittedName>
        <fullName evidence="6">Transcriptional regulator, AraC family</fullName>
    </submittedName>
</protein>
<accession>H6SNM2</accession>
<keyword evidence="7" id="KW-1185">Reference proteome</keyword>
<keyword evidence="3" id="KW-0804">Transcription</keyword>
<dbReference type="eggNOG" id="COG2207">
    <property type="taxonomic scope" value="Bacteria"/>
</dbReference>
<dbReference type="PROSITE" id="PS01124">
    <property type="entry name" value="HTH_ARAC_FAMILY_2"/>
    <property type="match status" value="1"/>
</dbReference>
<evidence type="ECO:0000313" key="7">
    <source>
        <dbReference type="Proteomes" id="UP000033220"/>
    </source>
</evidence>
<dbReference type="PATRIC" id="fig|1150469.3.peg.3094"/>
<name>H6SNM2_PARPM</name>
<keyword evidence="1" id="KW-0805">Transcription regulation</keyword>
<dbReference type="AlphaFoldDB" id="H6SNM2"/>
<dbReference type="RefSeq" id="WP_014415983.1">
    <property type="nucleotide sequence ID" value="NC_017059.1"/>
</dbReference>